<proteinExistence type="predicted"/>
<dbReference type="EMBL" id="CM044701">
    <property type="protein sequence ID" value="KAI5683218.1"/>
    <property type="molecule type" value="Genomic_DNA"/>
</dbReference>
<reference evidence="2" key="1">
    <citation type="journal article" date="2023" name="Nat. Plants">
        <title>Single-cell RNA sequencing provides a high-resolution roadmap for understanding the multicellular compartmentation of specialized metabolism.</title>
        <authorList>
            <person name="Sun S."/>
            <person name="Shen X."/>
            <person name="Li Y."/>
            <person name="Li Y."/>
            <person name="Wang S."/>
            <person name="Li R."/>
            <person name="Zhang H."/>
            <person name="Shen G."/>
            <person name="Guo B."/>
            <person name="Wei J."/>
            <person name="Xu J."/>
            <person name="St-Pierre B."/>
            <person name="Chen S."/>
            <person name="Sun C."/>
        </authorList>
    </citation>
    <scope>NUCLEOTIDE SEQUENCE [LARGE SCALE GENOMIC DNA]</scope>
</reference>
<name>A0ACC0CEN3_CATRO</name>
<gene>
    <name evidence="1" type="ORF">M9H77_04446</name>
</gene>
<evidence type="ECO:0000313" key="1">
    <source>
        <dbReference type="EMBL" id="KAI5683218.1"/>
    </source>
</evidence>
<accession>A0ACC0CEN3</accession>
<sequence>MWDDMAVNEENILESHAKKVENSSQPWYDAYKNCLRSVRKTDGEVESRSCLETKAIPRYLLKLNIIQREQSAKVTLFKDVASIVIGCSSIEYIDSIENFSAISSVAATVNRYSWLTASLGGL</sequence>
<keyword evidence="2" id="KW-1185">Reference proteome</keyword>
<organism evidence="1 2">
    <name type="scientific">Catharanthus roseus</name>
    <name type="common">Madagascar periwinkle</name>
    <name type="synonym">Vinca rosea</name>
    <dbReference type="NCBI Taxonomy" id="4058"/>
    <lineage>
        <taxon>Eukaryota</taxon>
        <taxon>Viridiplantae</taxon>
        <taxon>Streptophyta</taxon>
        <taxon>Embryophyta</taxon>
        <taxon>Tracheophyta</taxon>
        <taxon>Spermatophyta</taxon>
        <taxon>Magnoliopsida</taxon>
        <taxon>eudicotyledons</taxon>
        <taxon>Gunneridae</taxon>
        <taxon>Pentapetalae</taxon>
        <taxon>asterids</taxon>
        <taxon>lamiids</taxon>
        <taxon>Gentianales</taxon>
        <taxon>Apocynaceae</taxon>
        <taxon>Rauvolfioideae</taxon>
        <taxon>Vinceae</taxon>
        <taxon>Catharanthinae</taxon>
        <taxon>Catharanthus</taxon>
    </lineage>
</organism>
<dbReference type="Proteomes" id="UP001060085">
    <property type="component" value="Linkage Group LG01"/>
</dbReference>
<evidence type="ECO:0000313" key="2">
    <source>
        <dbReference type="Proteomes" id="UP001060085"/>
    </source>
</evidence>
<comment type="caution">
    <text evidence="1">The sequence shown here is derived from an EMBL/GenBank/DDBJ whole genome shotgun (WGS) entry which is preliminary data.</text>
</comment>
<protein>
    <submittedName>
        <fullName evidence="1">Uncharacterized protein</fullName>
    </submittedName>
</protein>